<organism evidence="1 2">
    <name type="scientific">Solanum verrucosum</name>
    <dbReference type="NCBI Taxonomy" id="315347"/>
    <lineage>
        <taxon>Eukaryota</taxon>
        <taxon>Viridiplantae</taxon>
        <taxon>Streptophyta</taxon>
        <taxon>Embryophyta</taxon>
        <taxon>Tracheophyta</taxon>
        <taxon>Spermatophyta</taxon>
        <taxon>Magnoliopsida</taxon>
        <taxon>eudicotyledons</taxon>
        <taxon>Gunneridae</taxon>
        <taxon>Pentapetalae</taxon>
        <taxon>asterids</taxon>
        <taxon>lamiids</taxon>
        <taxon>Solanales</taxon>
        <taxon>Solanaceae</taxon>
        <taxon>Solanoideae</taxon>
        <taxon>Solaneae</taxon>
        <taxon>Solanum</taxon>
    </lineage>
</organism>
<name>A0AAF0PMT0_SOLVR</name>
<keyword evidence="2" id="KW-1185">Reference proteome</keyword>
<dbReference type="EMBL" id="CP133612">
    <property type="protein sequence ID" value="WMV07666.1"/>
    <property type="molecule type" value="Genomic_DNA"/>
</dbReference>
<gene>
    <name evidence="1" type="ORF">MTR67_001051</name>
</gene>
<sequence>MLKLKNLKLLHCGMMSQCTIAS</sequence>
<dbReference type="AlphaFoldDB" id="A0AAF0PMT0"/>
<proteinExistence type="predicted"/>
<accession>A0AAF0PMT0</accession>
<dbReference type="Proteomes" id="UP001234989">
    <property type="component" value="Chromosome 1"/>
</dbReference>
<evidence type="ECO:0000313" key="1">
    <source>
        <dbReference type="EMBL" id="WMV07666.1"/>
    </source>
</evidence>
<reference evidence="1" key="1">
    <citation type="submission" date="2023-08" db="EMBL/GenBank/DDBJ databases">
        <title>A de novo genome assembly of Solanum verrucosum Schlechtendal, a Mexican diploid species geographically isolated from the other diploid A-genome species in potato relatives.</title>
        <authorList>
            <person name="Hosaka K."/>
        </authorList>
    </citation>
    <scope>NUCLEOTIDE SEQUENCE</scope>
    <source>
        <tissue evidence="1">Young leaves</tissue>
    </source>
</reference>
<protein>
    <submittedName>
        <fullName evidence="1">Uncharacterized protein</fullName>
    </submittedName>
</protein>
<evidence type="ECO:0000313" key="2">
    <source>
        <dbReference type="Proteomes" id="UP001234989"/>
    </source>
</evidence>